<keyword evidence="6" id="KW-0442">Lipid degradation</keyword>
<dbReference type="Gene3D" id="3.40.50.1110">
    <property type="entry name" value="SGNH hydrolase"/>
    <property type="match status" value="1"/>
</dbReference>
<keyword evidence="7" id="KW-0443">Lipid metabolism</keyword>
<evidence type="ECO:0000256" key="7">
    <source>
        <dbReference type="ARBA" id="ARBA00023098"/>
    </source>
</evidence>
<dbReference type="PANTHER" id="PTHR45650">
    <property type="entry name" value="GDSL-LIKE LIPASE/ACYLHYDROLASE-RELATED"/>
    <property type="match status" value="1"/>
</dbReference>
<keyword evidence="9" id="KW-1185">Reference proteome</keyword>
<keyword evidence="3" id="KW-0964">Secreted</keyword>
<dbReference type="OrthoDB" id="1600564at2759"/>
<keyword evidence="4" id="KW-0732">Signal</keyword>
<evidence type="ECO:0000256" key="4">
    <source>
        <dbReference type="ARBA" id="ARBA00022729"/>
    </source>
</evidence>
<dbReference type="GO" id="GO:0016042">
    <property type="term" value="P:lipid catabolic process"/>
    <property type="evidence" value="ECO:0007669"/>
    <property type="project" value="UniProtKB-KW"/>
</dbReference>
<dbReference type="AlphaFoldDB" id="A0A8S0R5R1"/>
<dbReference type="InterPro" id="IPR036514">
    <property type="entry name" value="SGNH_hydro_sf"/>
</dbReference>
<proteinExistence type="inferred from homology"/>
<sequence>MFVFGSSLVDNGNSKVDYLPYGIDFPFGPSGRFTNGKNVIDLLGEHWGIPTYIPPFTDPSTKGKKIVYGVTFASEGSGILDDSGAIAKFEAVTLPDLEMQLRSKSRESLPKFLFVVGSRGNSLHYFMGLVNSNVSLEEFTAKLTTTLIHQLERLYNLGARKFALMSINPNGCTPMARARFSGSRWLCCAQSLNRAVHIFNVHLKTSCFCQYKVIRDIIRDPAFKGFNTTRTSCCEVAAINEGGAGILCKRGGSICTNRSNHAFFFFNGLHPTEAVNLVIANVAYASNFNAEVHPMNLKQLSEI</sequence>
<evidence type="ECO:0000256" key="5">
    <source>
        <dbReference type="ARBA" id="ARBA00022801"/>
    </source>
</evidence>
<dbReference type="EMBL" id="CACTIH010002115">
    <property type="protein sequence ID" value="CAA2973638.1"/>
    <property type="molecule type" value="Genomic_DNA"/>
</dbReference>
<name>A0A8S0R5R1_OLEEU</name>
<organism evidence="8 9">
    <name type="scientific">Olea europaea subsp. europaea</name>
    <dbReference type="NCBI Taxonomy" id="158383"/>
    <lineage>
        <taxon>Eukaryota</taxon>
        <taxon>Viridiplantae</taxon>
        <taxon>Streptophyta</taxon>
        <taxon>Embryophyta</taxon>
        <taxon>Tracheophyta</taxon>
        <taxon>Spermatophyta</taxon>
        <taxon>Magnoliopsida</taxon>
        <taxon>eudicotyledons</taxon>
        <taxon>Gunneridae</taxon>
        <taxon>Pentapetalae</taxon>
        <taxon>asterids</taxon>
        <taxon>lamiids</taxon>
        <taxon>Lamiales</taxon>
        <taxon>Oleaceae</taxon>
        <taxon>Oleeae</taxon>
        <taxon>Olea</taxon>
    </lineage>
</organism>
<feature type="non-terminal residue" evidence="8">
    <location>
        <position position="303"/>
    </location>
</feature>
<evidence type="ECO:0000256" key="3">
    <source>
        <dbReference type="ARBA" id="ARBA00022525"/>
    </source>
</evidence>
<comment type="similarity">
    <text evidence="2">Belongs to the 'GDSL' lipolytic enzyme family.</text>
</comment>
<dbReference type="InterPro" id="IPR001087">
    <property type="entry name" value="GDSL"/>
</dbReference>
<evidence type="ECO:0000256" key="6">
    <source>
        <dbReference type="ARBA" id="ARBA00022963"/>
    </source>
</evidence>
<dbReference type="Proteomes" id="UP000594638">
    <property type="component" value="Unassembled WGS sequence"/>
</dbReference>
<evidence type="ECO:0000313" key="9">
    <source>
        <dbReference type="Proteomes" id="UP000594638"/>
    </source>
</evidence>
<dbReference type="GO" id="GO:0016788">
    <property type="term" value="F:hydrolase activity, acting on ester bonds"/>
    <property type="evidence" value="ECO:0007669"/>
    <property type="project" value="InterPro"/>
</dbReference>
<evidence type="ECO:0000256" key="1">
    <source>
        <dbReference type="ARBA" id="ARBA00004613"/>
    </source>
</evidence>
<evidence type="ECO:0008006" key="10">
    <source>
        <dbReference type="Google" id="ProtNLM"/>
    </source>
</evidence>
<protein>
    <recommendedName>
        <fullName evidence="10">GDSL esterase/lipase</fullName>
    </recommendedName>
</protein>
<keyword evidence="5" id="KW-0378">Hydrolase</keyword>
<dbReference type="PANTHER" id="PTHR45650:SF2">
    <property type="entry name" value="OS06G0560700 PROTEIN"/>
    <property type="match status" value="1"/>
</dbReference>
<dbReference type="Pfam" id="PF00657">
    <property type="entry name" value="Lipase_GDSL"/>
    <property type="match status" value="1"/>
</dbReference>
<dbReference type="Gramene" id="OE9A010159T1">
    <property type="protein sequence ID" value="OE9A010159C1"/>
    <property type="gene ID" value="OE9A010159"/>
</dbReference>
<dbReference type="InterPro" id="IPR051238">
    <property type="entry name" value="GDSL_esterase/lipase"/>
</dbReference>
<dbReference type="GO" id="GO:0005576">
    <property type="term" value="C:extracellular region"/>
    <property type="evidence" value="ECO:0007669"/>
    <property type="project" value="UniProtKB-SubCell"/>
</dbReference>
<comment type="caution">
    <text evidence="8">The sequence shown here is derived from an EMBL/GenBank/DDBJ whole genome shotgun (WGS) entry which is preliminary data.</text>
</comment>
<evidence type="ECO:0000256" key="2">
    <source>
        <dbReference type="ARBA" id="ARBA00008668"/>
    </source>
</evidence>
<gene>
    <name evidence="8" type="ORF">OLEA9_A010159</name>
</gene>
<accession>A0A8S0R5R1</accession>
<comment type="subcellular location">
    <subcellularLocation>
        <location evidence="1">Secreted</location>
    </subcellularLocation>
</comment>
<reference evidence="8 9" key="1">
    <citation type="submission" date="2019-12" db="EMBL/GenBank/DDBJ databases">
        <authorList>
            <person name="Alioto T."/>
            <person name="Alioto T."/>
            <person name="Gomez Garrido J."/>
        </authorList>
    </citation>
    <scope>NUCLEOTIDE SEQUENCE [LARGE SCALE GENOMIC DNA]</scope>
</reference>
<evidence type="ECO:0000313" key="8">
    <source>
        <dbReference type="EMBL" id="CAA2973638.1"/>
    </source>
</evidence>